<evidence type="ECO:0000256" key="1">
    <source>
        <dbReference type="ARBA" id="ARBA00004067"/>
    </source>
</evidence>
<dbReference type="FunFam" id="1.10.150.20:FF:000006">
    <property type="entry name" value="DNA ligase"/>
    <property type="match status" value="1"/>
</dbReference>
<dbReference type="InterPro" id="IPR001357">
    <property type="entry name" value="BRCT_dom"/>
</dbReference>
<dbReference type="HAMAP" id="MF_01588">
    <property type="entry name" value="DNA_ligase_A"/>
    <property type="match status" value="1"/>
</dbReference>
<feature type="domain" description="BRCT" evidence="17">
    <location>
        <begin position="596"/>
        <end position="673"/>
    </location>
</feature>
<dbReference type="InterPro" id="IPR036420">
    <property type="entry name" value="BRCT_dom_sf"/>
</dbReference>
<evidence type="ECO:0000256" key="8">
    <source>
        <dbReference type="ARBA" id="ARBA00022833"/>
    </source>
</evidence>
<dbReference type="SMART" id="SM00292">
    <property type="entry name" value="BRCT"/>
    <property type="match status" value="1"/>
</dbReference>
<dbReference type="InterPro" id="IPR003583">
    <property type="entry name" value="Hlx-hairpin-Hlx_DNA-bd_motif"/>
</dbReference>
<keyword evidence="6 15" id="KW-0479">Metal-binding</keyword>
<evidence type="ECO:0000256" key="6">
    <source>
        <dbReference type="ARBA" id="ARBA00022723"/>
    </source>
</evidence>
<evidence type="ECO:0000256" key="16">
    <source>
        <dbReference type="RuleBase" id="RU000618"/>
    </source>
</evidence>
<comment type="similarity">
    <text evidence="14 15">Belongs to the NAD-dependent DNA ligase family. LigA subfamily.</text>
</comment>
<evidence type="ECO:0000256" key="9">
    <source>
        <dbReference type="ARBA" id="ARBA00022842"/>
    </source>
</evidence>
<dbReference type="RefSeq" id="WP_347300406.1">
    <property type="nucleotide sequence ID" value="NZ_CP142433.1"/>
</dbReference>
<dbReference type="PROSITE" id="PS01055">
    <property type="entry name" value="DNA_LIGASE_N1"/>
    <property type="match status" value="1"/>
</dbReference>
<dbReference type="PANTHER" id="PTHR23389:SF9">
    <property type="entry name" value="DNA LIGASE"/>
    <property type="match status" value="1"/>
</dbReference>
<dbReference type="GO" id="GO:0003677">
    <property type="term" value="F:DNA binding"/>
    <property type="evidence" value="ECO:0007669"/>
    <property type="project" value="InterPro"/>
</dbReference>
<dbReference type="FunFam" id="1.10.287.610:FF:000002">
    <property type="entry name" value="DNA ligase"/>
    <property type="match status" value="1"/>
</dbReference>
<evidence type="ECO:0000256" key="12">
    <source>
        <dbReference type="ARBA" id="ARBA00023211"/>
    </source>
</evidence>
<feature type="binding site" evidence="15">
    <location>
        <position position="410"/>
    </location>
    <ligand>
        <name>Zn(2+)</name>
        <dbReference type="ChEBI" id="CHEBI:29105"/>
    </ligand>
</feature>
<dbReference type="InterPro" id="IPR001679">
    <property type="entry name" value="DNA_ligase"/>
</dbReference>
<feature type="binding site" evidence="15">
    <location>
        <begin position="37"/>
        <end position="41"/>
    </location>
    <ligand>
        <name>NAD(+)</name>
        <dbReference type="ChEBI" id="CHEBI:57540"/>
    </ligand>
</feature>
<dbReference type="InterPro" id="IPR012340">
    <property type="entry name" value="NA-bd_OB-fold"/>
</dbReference>
<dbReference type="FunFam" id="1.10.150.20:FF:000007">
    <property type="entry name" value="DNA ligase"/>
    <property type="match status" value="1"/>
</dbReference>
<feature type="binding site" evidence="15">
    <location>
        <position position="425"/>
    </location>
    <ligand>
        <name>Zn(2+)</name>
        <dbReference type="ChEBI" id="CHEBI:29105"/>
    </ligand>
</feature>
<feature type="binding site" evidence="15">
    <location>
        <position position="139"/>
    </location>
    <ligand>
        <name>NAD(+)</name>
        <dbReference type="ChEBI" id="CHEBI:57540"/>
    </ligand>
</feature>
<comment type="function">
    <text evidence="1 15">DNA ligase that catalyzes the formation of phosphodiester linkages between 5'-phosphoryl and 3'-hydroxyl groups in double-stranded DNA using NAD as a coenzyme and as the energy source for the reaction. It is essential for DNA replication and repair of damaged DNA.</text>
</comment>
<dbReference type="EC" id="6.5.1.2" evidence="2 15"/>
<dbReference type="Pfam" id="PF03120">
    <property type="entry name" value="OB_DNA_ligase"/>
    <property type="match status" value="1"/>
</dbReference>
<dbReference type="SUPFAM" id="SSF52113">
    <property type="entry name" value="BRCT domain"/>
    <property type="match status" value="1"/>
</dbReference>
<keyword evidence="9 15" id="KW-0460">Magnesium</keyword>
<dbReference type="Gene3D" id="6.20.10.30">
    <property type="match status" value="1"/>
</dbReference>
<keyword evidence="10 15" id="KW-0520">NAD</keyword>
<dbReference type="GO" id="GO:0046872">
    <property type="term" value="F:metal ion binding"/>
    <property type="evidence" value="ECO:0007669"/>
    <property type="project" value="UniProtKB-KW"/>
</dbReference>
<keyword evidence="8 15" id="KW-0862">Zinc</keyword>
<dbReference type="Pfam" id="PF00533">
    <property type="entry name" value="BRCT"/>
    <property type="match status" value="1"/>
</dbReference>
<dbReference type="PROSITE" id="PS01056">
    <property type="entry name" value="DNA_LIGASE_N2"/>
    <property type="match status" value="1"/>
</dbReference>
<dbReference type="SUPFAM" id="SSF47781">
    <property type="entry name" value="RuvA domain 2-like"/>
    <property type="match status" value="1"/>
</dbReference>
<dbReference type="CDD" id="cd00114">
    <property type="entry name" value="LIGANc"/>
    <property type="match status" value="1"/>
</dbReference>
<dbReference type="NCBIfam" id="TIGR00575">
    <property type="entry name" value="dnlj"/>
    <property type="match status" value="1"/>
</dbReference>
<dbReference type="InterPro" id="IPR041663">
    <property type="entry name" value="DisA/LigA_HHH"/>
</dbReference>
<dbReference type="EMBL" id="CP142433">
    <property type="protein sequence ID" value="XBC46043.1"/>
    <property type="molecule type" value="Genomic_DNA"/>
</dbReference>
<evidence type="ECO:0000259" key="17">
    <source>
        <dbReference type="PROSITE" id="PS50172"/>
    </source>
</evidence>
<dbReference type="GO" id="GO:0006260">
    <property type="term" value="P:DNA replication"/>
    <property type="evidence" value="ECO:0007669"/>
    <property type="project" value="UniProtKB-KW"/>
</dbReference>
<dbReference type="PANTHER" id="PTHR23389">
    <property type="entry name" value="CHROMOSOME TRANSMISSION FIDELITY FACTOR 18"/>
    <property type="match status" value="1"/>
</dbReference>
<evidence type="ECO:0000256" key="5">
    <source>
        <dbReference type="ARBA" id="ARBA00022705"/>
    </source>
</evidence>
<evidence type="ECO:0000256" key="4">
    <source>
        <dbReference type="ARBA" id="ARBA00022598"/>
    </source>
</evidence>
<dbReference type="AlphaFoldDB" id="A0AB74TT44"/>
<dbReference type="Pfam" id="PF01653">
    <property type="entry name" value="DNA_ligase_aden"/>
    <property type="match status" value="1"/>
</dbReference>
<feature type="binding site" evidence="15">
    <location>
        <position position="116"/>
    </location>
    <ligand>
        <name>NAD(+)</name>
        <dbReference type="ChEBI" id="CHEBI:57540"/>
    </ligand>
</feature>
<comment type="catalytic activity">
    <reaction evidence="13 15 16">
        <text>NAD(+) + (deoxyribonucleotide)n-3'-hydroxyl + 5'-phospho-(deoxyribonucleotide)m = (deoxyribonucleotide)n+m + AMP + beta-nicotinamide D-nucleotide.</text>
        <dbReference type="EC" id="6.5.1.2"/>
    </reaction>
</comment>
<gene>
    <name evidence="15 18" type="primary">ligA</name>
    <name evidence="18" type="ORF">VUQ08_00065</name>
</gene>
<evidence type="ECO:0000256" key="15">
    <source>
        <dbReference type="HAMAP-Rule" id="MF_01588"/>
    </source>
</evidence>
<dbReference type="InterPro" id="IPR013840">
    <property type="entry name" value="DNAligase_N"/>
</dbReference>
<dbReference type="SUPFAM" id="SSF50249">
    <property type="entry name" value="Nucleic acid-binding proteins"/>
    <property type="match status" value="1"/>
</dbReference>
<dbReference type="PROSITE" id="PS50172">
    <property type="entry name" value="BRCT"/>
    <property type="match status" value="1"/>
</dbReference>
<reference evidence="18" key="1">
    <citation type="submission" date="2023-12" db="EMBL/GenBank/DDBJ databases">
        <title>Dolosigranulum savutii sp. nov. isolated from human upper respiratory samples collected in Botswana.</title>
        <authorList>
            <person name="Kelly M.S."/>
        </authorList>
    </citation>
    <scope>NUCLEOTIDE SEQUENCE</scope>
    <source>
        <strain evidence="18">MSK433</strain>
    </source>
</reference>
<dbReference type="InterPro" id="IPR010994">
    <property type="entry name" value="RuvA_2-like"/>
</dbReference>
<keyword evidence="11 15" id="KW-0234">DNA repair</keyword>
<dbReference type="InterPro" id="IPR004150">
    <property type="entry name" value="NAD_DNA_ligase_OB"/>
</dbReference>
<evidence type="ECO:0000313" key="18">
    <source>
        <dbReference type="EMBL" id="XBC46043.1"/>
    </source>
</evidence>
<protein>
    <recommendedName>
        <fullName evidence="3 15">DNA ligase</fullName>
        <ecNumber evidence="2 15">6.5.1.2</ecNumber>
    </recommendedName>
    <alternativeName>
        <fullName evidence="15">Polydeoxyribonucleotide synthase [NAD(+)]</fullName>
    </alternativeName>
</protein>
<evidence type="ECO:0000256" key="3">
    <source>
        <dbReference type="ARBA" id="ARBA00013308"/>
    </source>
</evidence>
<feature type="binding site" evidence="15">
    <location>
        <position position="313"/>
    </location>
    <ligand>
        <name>NAD(+)</name>
        <dbReference type="ChEBI" id="CHEBI:57540"/>
    </ligand>
</feature>
<proteinExistence type="inferred from homology"/>
<evidence type="ECO:0000256" key="14">
    <source>
        <dbReference type="ARBA" id="ARBA00060881"/>
    </source>
</evidence>
<dbReference type="InterPro" id="IPR033136">
    <property type="entry name" value="DNA_ligase_CS"/>
</dbReference>
<dbReference type="Gene3D" id="1.10.287.610">
    <property type="entry name" value="Helix hairpin bin"/>
    <property type="match status" value="1"/>
</dbReference>
<keyword evidence="4 15" id="KW-0436">Ligase</keyword>
<sequence length="673" mass="75185">MSDLSMQEAKDRLDELIPEIRHHSHQYYVEDNPSITDEAYDQLYRELVTIESEFPELIAPDSPTQRVGGDVLEGFEKVAHDSPMLSLGNAFNKAELEAFAARVKKEVGDQVHYHCELKIDGLAVSLKYENGRLTQAATRGDGRIGEDITDNVRAIRPIPLKLKTPVTIEARGEIYMPKESFLSLNQSREEEGKNLFANPRNAAAGTLRNLDPKVTARRQLNIFLYSLNQYEEQTVSTQAEALQFIDEIGLRTNKERQVFSEMADVWDYIQYHQTHRSDLPYEIDGIVIKVNQFSQQEAMGYTVKAPKWAIAFKFPAEEAFTTLREIEWTVGRTGVVTPTAIMDPVQLAGTTVSRASLHNVDLIKAKDVRLEDRVVVRKAGDIIPEVVRVDEEARGADSTPYEIPTQCPVCQSELVHLDDEVALRCINPSCIAQQKERAIHFVSRNAMNIDGLGPQLISQLFEAALIQDTADLYTLKREELIALDRIGEKSADNLLHAIEQSKGNSLERLLFGLGIRFVGSKAATLLAEHFQQMDTVMTATAAEITAIDGLGDVIAQSVVEFFQLEETHHLIDKYKQAQVKMIYEGTNAAEEAGIGTEDDFFKDKTVVITGKLEQFKRSELKAILSDLGAKVVGSVSGNTDLLIAGEAAGSKLDKAQALDVEVWDEERLIERLR</sequence>
<dbReference type="GO" id="GO:0006281">
    <property type="term" value="P:DNA repair"/>
    <property type="evidence" value="ECO:0007669"/>
    <property type="project" value="UniProtKB-KW"/>
</dbReference>
<dbReference type="CDD" id="cd17748">
    <property type="entry name" value="BRCT_DNA_ligase_like"/>
    <property type="match status" value="1"/>
</dbReference>
<dbReference type="Pfam" id="PF14520">
    <property type="entry name" value="HHH_5"/>
    <property type="match status" value="1"/>
</dbReference>
<accession>A0AB74TT44</accession>
<dbReference type="GO" id="GO:0005829">
    <property type="term" value="C:cytosol"/>
    <property type="evidence" value="ECO:0007669"/>
    <property type="project" value="TreeGrafter"/>
</dbReference>
<dbReference type="Gene3D" id="1.10.150.20">
    <property type="entry name" value="5' to 3' exonuclease, C-terminal subdomain"/>
    <property type="match status" value="2"/>
</dbReference>
<dbReference type="Gene3D" id="3.40.50.10190">
    <property type="entry name" value="BRCT domain"/>
    <property type="match status" value="1"/>
</dbReference>
<feature type="binding site" evidence="15">
    <location>
        <begin position="86"/>
        <end position="87"/>
    </location>
    <ligand>
        <name>NAD(+)</name>
        <dbReference type="ChEBI" id="CHEBI:57540"/>
    </ligand>
</feature>
<evidence type="ECO:0000256" key="13">
    <source>
        <dbReference type="ARBA" id="ARBA00034005"/>
    </source>
</evidence>
<feature type="binding site" evidence="15">
    <location>
        <position position="289"/>
    </location>
    <ligand>
        <name>NAD(+)</name>
        <dbReference type="ChEBI" id="CHEBI:57540"/>
    </ligand>
</feature>
<dbReference type="SMART" id="SM00532">
    <property type="entry name" value="LIGANc"/>
    <property type="match status" value="1"/>
</dbReference>
<feature type="binding site" evidence="15">
    <location>
        <position position="430"/>
    </location>
    <ligand>
        <name>Zn(2+)</name>
        <dbReference type="ChEBI" id="CHEBI:29105"/>
    </ligand>
</feature>
<dbReference type="SUPFAM" id="SSF56091">
    <property type="entry name" value="DNA ligase/mRNA capping enzyme, catalytic domain"/>
    <property type="match status" value="1"/>
</dbReference>
<dbReference type="PIRSF" id="PIRSF001604">
    <property type="entry name" value="LigA"/>
    <property type="match status" value="1"/>
</dbReference>
<feature type="binding site" evidence="15">
    <location>
        <position position="173"/>
    </location>
    <ligand>
        <name>NAD(+)</name>
        <dbReference type="ChEBI" id="CHEBI:57540"/>
    </ligand>
</feature>
<keyword evidence="7 15" id="KW-0227">DNA damage</keyword>
<dbReference type="Gene3D" id="2.40.50.140">
    <property type="entry name" value="Nucleic acid-binding proteins"/>
    <property type="match status" value="1"/>
</dbReference>
<dbReference type="Gene3D" id="3.30.470.30">
    <property type="entry name" value="DNA ligase/mRNA capping enzyme"/>
    <property type="match status" value="1"/>
</dbReference>
<evidence type="ECO:0000256" key="7">
    <source>
        <dbReference type="ARBA" id="ARBA00022763"/>
    </source>
</evidence>
<evidence type="ECO:0000256" key="10">
    <source>
        <dbReference type="ARBA" id="ARBA00023027"/>
    </source>
</evidence>
<dbReference type="Pfam" id="PF03119">
    <property type="entry name" value="DNA_ligase_ZBD"/>
    <property type="match status" value="1"/>
</dbReference>
<evidence type="ECO:0000256" key="11">
    <source>
        <dbReference type="ARBA" id="ARBA00023204"/>
    </source>
</evidence>
<feature type="binding site" evidence="15">
    <location>
        <position position="407"/>
    </location>
    <ligand>
        <name>Zn(2+)</name>
        <dbReference type="ChEBI" id="CHEBI:29105"/>
    </ligand>
</feature>
<dbReference type="Pfam" id="PF12826">
    <property type="entry name" value="HHH_2"/>
    <property type="match status" value="1"/>
</dbReference>
<keyword evidence="12 15" id="KW-0464">Manganese</keyword>
<keyword evidence="5 15" id="KW-0235">DNA replication</keyword>
<evidence type="ECO:0000256" key="2">
    <source>
        <dbReference type="ARBA" id="ARBA00012722"/>
    </source>
</evidence>
<dbReference type="InterPro" id="IPR013839">
    <property type="entry name" value="DNAligase_adenylation"/>
</dbReference>
<dbReference type="InterPro" id="IPR004149">
    <property type="entry name" value="Znf_DNAligase_C4"/>
</dbReference>
<comment type="cofactor">
    <cofactor evidence="15">
        <name>Mg(2+)</name>
        <dbReference type="ChEBI" id="CHEBI:18420"/>
    </cofactor>
    <cofactor evidence="15">
        <name>Mn(2+)</name>
        <dbReference type="ChEBI" id="CHEBI:29035"/>
    </cofactor>
</comment>
<dbReference type="SMART" id="SM00278">
    <property type="entry name" value="HhH1"/>
    <property type="match status" value="3"/>
</dbReference>
<dbReference type="GO" id="GO:0003911">
    <property type="term" value="F:DNA ligase (NAD+) activity"/>
    <property type="evidence" value="ECO:0007669"/>
    <property type="project" value="UniProtKB-UniRule"/>
</dbReference>
<name>A0AB74TT44_9LACT</name>
<organism evidence="18">
    <name type="scientific">Dolosigranulum savutiense</name>
    <dbReference type="NCBI Taxonomy" id="3110288"/>
    <lineage>
        <taxon>Bacteria</taxon>
        <taxon>Bacillati</taxon>
        <taxon>Bacillota</taxon>
        <taxon>Bacilli</taxon>
        <taxon>Lactobacillales</taxon>
        <taxon>Carnobacteriaceae</taxon>
        <taxon>Dolosigranulum</taxon>
    </lineage>
</organism>
<dbReference type="FunFam" id="3.30.470.30:FF:000001">
    <property type="entry name" value="DNA ligase"/>
    <property type="match status" value="1"/>
</dbReference>
<dbReference type="NCBIfam" id="NF005932">
    <property type="entry name" value="PRK07956.1"/>
    <property type="match status" value="1"/>
</dbReference>
<dbReference type="FunFam" id="2.40.50.140:FF:000012">
    <property type="entry name" value="DNA ligase"/>
    <property type="match status" value="1"/>
</dbReference>
<dbReference type="InterPro" id="IPR018239">
    <property type="entry name" value="DNA_ligase_AS"/>
</dbReference>
<feature type="active site" description="N6-AMP-lysine intermediate" evidence="15">
    <location>
        <position position="118"/>
    </location>
</feature>